<feature type="domain" description="HTH lacI-type" evidence="4">
    <location>
        <begin position="11"/>
        <end position="65"/>
    </location>
</feature>
<dbReference type="Pfam" id="PF00356">
    <property type="entry name" value="LacI"/>
    <property type="match status" value="1"/>
</dbReference>
<dbReference type="RefSeq" id="WP_185084118.1">
    <property type="nucleotide sequence ID" value="NZ_JACHJB010000001.1"/>
</dbReference>
<accession>A0A7X0C0T6</accession>
<comment type="caution">
    <text evidence="5">The sequence shown here is derived from an EMBL/GenBank/DDBJ whole genome shotgun (WGS) entry which is preliminary data.</text>
</comment>
<evidence type="ECO:0000256" key="2">
    <source>
        <dbReference type="ARBA" id="ARBA00023125"/>
    </source>
</evidence>
<gene>
    <name evidence="5" type="ORF">FHU36_002827</name>
</gene>
<dbReference type="Pfam" id="PF13377">
    <property type="entry name" value="Peripla_BP_3"/>
    <property type="match status" value="1"/>
</dbReference>
<dbReference type="InterPro" id="IPR028082">
    <property type="entry name" value="Peripla_BP_I"/>
</dbReference>
<evidence type="ECO:0000259" key="4">
    <source>
        <dbReference type="PROSITE" id="PS50932"/>
    </source>
</evidence>
<dbReference type="Gene3D" id="3.40.50.2300">
    <property type="match status" value="2"/>
</dbReference>
<dbReference type="PANTHER" id="PTHR30146:SF153">
    <property type="entry name" value="LACTOSE OPERON REPRESSOR"/>
    <property type="match status" value="1"/>
</dbReference>
<name>A0A7X0C0T6_9ACTN</name>
<dbReference type="GO" id="GO:0000976">
    <property type="term" value="F:transcription cis-regulatory region binding"/>
    <property type="evidence" value="ECO:0007669"/>
    <property type="project" value="TreeGrafter"/>
</dbReference>
<dbReference type="CDD" id="cd01392">
    <property type="entry name" value="HTH_LacI"/>
    <property type="match status" value="1"/>
</dbReference>
<dbReference type="InterPro" id="IPR000843">
    <property type="entry name" value="HTH_LacI"/>
</dbReference>
<dbReference type="AlphaFoldDB" id="A0A7X0C0T6"/>
<keyword evidence="6" id="KW-1185">Reference proteome</keyword>
<dbReference type="SUPFAM" id="SSF47413">
    <property type="entry name" value="lambda repressor-like DNA-binding domains"/>
    <property type="match status" value="1"/>
</dbReference>
<dbReference type="GO" id="GO:0003700">
    <property type="term" value="F:DNA-binding transcription factor activity"/>
    <property type="evidence" value="ECO:0007669"/>
    <property type="project" value="TreeGrafter"/>
</dbReference>
<evidence type="ECO:0000256" key="1">
    <source>
        <dbReference type="ARBA" id="ARBA00023015"/>
    </source>
</evidence>
<organism evidence="5 6">
    <name type="scientific">Nonomuraea muscovyensis</name>
    <dbReference type="NCBI Taxonomy" id="1124761"/>
    <lineage>
        <taxon>Bacteria</taxon>
        <taxon>Bacillati</taxon>
        <taxon>Actinomycetota</taxon>
        <taxon>Actinomycetes</taxon>
        <taxon>Streptosporangiales</taxon>
        <taxon>Streptosporangiaceae</taxon>
        <taxon>Nonomuraea</taxon>
    </lineage>
</organism>
<evidence type="ECO:0000313" key="5">
    <source>
        <dbReference type="EMBL" id="MBB6346318.1"/>
    </source>
</evidence>
<keyword evidence="1" id="KW-0805">Transcription regulation</keyword>
<dbReference type="Gene3D" id="1.10.260.40">
    <property type="entry name" value="lambda repressor-like DNA-binding domains"/>
    <property type="match status" value="1"/>
</dbReference>
<evidence type="ECO:0000313" key="6">
    <source>
        <dbReference type="Proteomes" id="UP000583800"/>
    </source>
</evidence>
<evidence type="ECO:0000256" key="3">
    <source>
        <dbReference type="ARBA" id="ARBA00023163"/>
    </source>
</evidence>
<sequence length="337" mass="35069">MTAANTPAPLPKLAVIAREAGVSVATVSKALNGRSGVSPHTRRLVADVLERRGYPRQRLKPRRGSLVDVMLQGLDSAYALAILGGVEDAAWRLGVDLVVSAVVGRTKNGQPPPAWLDRMSARDSAGVLLVRTCPTAAQRSWLADREIPVVIVDPRRKAPPGVPVVVSANRAGARAAVVHLVGLGHRRIAVVTGRPGVPCTAERLAGYREAMAGAGLPVDPRWEVCGNFQRDDALRATRAMLGALPDPPTAVLACSDAMAVGVFQALAEYGCQVPGDVSVVGFDDSVAATHITPALTTVRQPWSDLGAAALAALLSGGAPARTELPTTLIVRDSTAAT</sequence>
<dbReference type="InterPro" id="IPR010982">
    <property type="entry name" value="Lambda_DNA-bd_dom_sf"/>
</dbReference>
<proteinExistence type="predicted"/>
<dbReference type="SUPFAM" id="SSF53822">
    <property type="entry name" value="Periplasmic binding protein-like I"/>
    <property type="match status" value="1"/>
</dbReference>
<dbReference type="PANTHER" id="PTHR30146">
    <property type="entry name" value="LACI-RELATED TRANSCRIPTIONAL REPRESSOR"/>
    <property type="match status" value="1"/>
</dbReference>
<dbReference type="EMBL" id="JACHJB010000001">
    <property type="protein sequence ID" value="MBB6346318.1"/>
    <property type="molecule type" value="Genomic_DNA"/>
</dbReference>
<dbReference type="SMART" id="SM00354">
    <property type="entry name" value="HTH_LACI"/>
    <property type="match status" value="1"/>
</dbReference>
<dbReference type="InterPro" id="IPR046335">
    <property type="entry name" value="LacI/GalR-like_sensor"/>
</dbReference>
<dbReference type="PROSITE" id="PS50932">
    <property type="entry name" value="HTH_LACI_2"/>
    <property type="match status" value="1"/>
</dbReference>
<dbReference type="Proteomes" id="UP000583800">
    <property type="component" value="Unassembled WGS sequence"/>
</dbReference>
<keyword evidence="2 5" id="KW-0238">DNA-binding</keyword>
<reference evidence="5 6" key="1">
    <citation type="submission" date="2020-08" db="EMBL/GenBank/DDBJ databases">
        <title>Sequencing the genomes of 1000 actinobacteria strains.</title>
        <authorList>
            <person name="Klenk H.-P."/>
        </authorList>
    </citation>
    <scope>NUCLEOTIDE SEQUENCE [LARGE SCALE GENOMIC DNA]</scope>
    <source>
        <strain evidence="5 6">DSM 45913</strain>
    </source>
</reference>
<keyword evidence="3" id="KW-0804">Transcription</keyword>
<protein>
    <submittedName>
        <fullName evidence="5">DNA-binding LacI/PurR family transcriptional regulator</fullName>
    </submittedName>
</protein>